<organism evidence="2 3">
    <name type="scientific">Clonostachys chloroleuca</name>
    <dbReference type="NCBI Taxonomy" id="1926264"/>
    <lineage>
        <taxon>Eukaryota</taxon>
        <taxon>Fungi</taxon>
        <taxon>Dikarya</taxon>
        <taxon>Ascomycota</taxon>
        <taxon>Pezizomycotina</taxon>
        <taxon>Sordariomycetes</taxon>
        <taxon>Hypocreomycetidae</taxon>
        <taxon>Hypocreales</taxon>
        <taxon>Bionectriaceae</taxon>
        <taxon>Clonostachys</taxon>
    </lineage>
</organism>
<keyword evidence="3" id="KW-1185">Reference proteome</keyword>
<reference evidence="2" key="1">
    <citation type="submission" date="2023-01" db="EMBL/GenBank/DDBJ databases">
        <authorList>
            <person name="Piombo E."/>
        </authorList>
    </citation>
    <scope>NUCLEOTIDE SEQUENCE</scope>
</reference>
<gene>
    <name evidence="2" type="ORF">CCHLO57077_00003817</name>
</gene>
<dbReference type="Pfam" id="PF06985">
    <property type="entry name" value="HET"/>
    <property type="match status" value="1"/>
</dbReference>
<proteinExistence type="predicted"/>
<sequence>MTNELVSSLQPPREFQLRSLSYTQTVALVGNHTRCPKNAKHEAEDTFFRSEEADASTPRTFVPVGGITLESVYSKLYEKGQFRLLEVLPGKHSTVLECRLHVCSISSNHDSYEALSYCWRQGRKPSHDPQRGDYAHLEIQCNGALMEVGVNLHLALHQLRNETSSSVIWADAVCINQSDVEERSEQVALMGEIFRRAYQVVVWLGPEPTSHKGNDVGASDNNDYISSQTFAMVCSIVGT</sequence>
<comment type="caution">
    <text evidence="2">The sequence shown here is derived from an EMBL/GenBank/DDBJ whole genome shotgun (WGS) entry which is preliminary data.</text>
</comment>
<dbReference type="PANTHER" id="PTHR24148">
    <property type="entry name" value="ANKYRIN REPEAT DOMAIN-CONTAINING PROTEIN 39 HOMOLOG-RELATED"/>
    <property type="match status" value="1"/>
</dbReference>
<dbReference type="EMBL" id="CABFNP030000705">
    <property type="protein sequence ID" value="CAI6081861.1"/>
    <property type="molecule type" value="Genomic_DNA"/>
</dbReference>
<protein>
    <recommendedName>
        <fullName evidence="1">Heterokaryon incompatibility domain-containing protein</fullName>
    </recommendedName>
</protein>
<name>A0AA35LVR2_9HYPO</name>
<feature type="non-terminal residue" evidence="2">
    <location>
        <position position="239"/>
    </location>
</feature>
<dbReference type="AlphaFoldDB" id="A0AA35LVR2"/>
<feature type="domain" description="Heterokaryon incompatibility" evidence="1">
    <location>
        <begin position="112"/>
        <end position="211"/>
    </location>
</feature>
<dbReference type="PANTHER" id="PTHR24148:SF64">
    <property type="entry name" value="HETEROKARYON INCOMPATIBILITY DOMAIN-CONTAINING PROTEIN"/>
    <property type="match status" value="1"/>
</dbReference>
<evidence type="ECO:0000259" key="1">
    <source>
        <dbReference type="Pfam" id="PF06985"/>
    </source>
</evidence>
<dbReference type="InterPro" id="IPR052895">
    <property type="entry name" value="HetReg/Transcr_Mod"/>
</dbReference>
<dbReference type="Proteomes" id="UP001160390">
    <property type="component" value="Unassembled WGS sequence"/>
</dbReference>
<accession>A0AA35LVR2</accession>
<dbReference type="InterPro" id="IPR010730">
    <property type="entry name" value="HET"/>
</dbReference>
<evidence type="ECO:0000313" key="3">
    <source>
        <dbReference type="Proteomes" id="UP001160390"/>
    </source>
</evidence>
<evidence type="ECO:0000313" key="2">
    <source>
        <dbReference type="EMBL" id="CAI6081861.1"/>
    </source>
</evidence>